<evidence type="ECO:0000256" key="2">
    <source>
        <dbReference type="ARBA" id="ARBA00006375"/>
    </source>
</evidence>
<feature type="repeat" description="Solcar" evidence="9">
    <location>
        <begin position="78"/>
        <end position="163"/>
    </location>
</feature>
<dbReference type="GO" id="GO:0031966">
    <property type="term" value="C:mitochondrial membrane"/>
    <property type="evidence" value="ECO:0007669"/>
    <property type="project" value="UniProtKB-SubCell"/>
</dbReference>
<dbReference type="AlphaFoldDB" id="A0A843WUB6"/>
<dbReference type="EMBL" id="NMUH01006316">
    <property type="protein sequence ID" value="MQM14993.1"/>
    <property type="molecule type" value="Genomic_DNA"/>
</dbReference>
<accession>A0A843WUB6</accession>
<dbReference type="Gene3D" id="1.50.40.10">
    <property type="entry name" value="Mitochondrial carrier domain"/>
    <property type="match status" value="1"/>
</dbReference>
<keyword evidence="4 9" id="KW-0812">Transmembrane</keyword>
<evidence type="ECO:0000313" key="13">
    <source>
        <dbReference type="Proteomes" id="UP000652761"/>
    </source>
</evidence>
<dbReference type="PROSITE" id="PS50920">
    <property type="entry name" value="SOLCAR"/>
    <property type="match status" value="1"/>
</dbReference>
<comment type="similarity">
    <text evidence="2 10">Belongs to the mitochondrial carrier (TC 2.A.29) family.</text>
</comment>
<dbReference type="PANTHER" id="PTHR45788:SF2">
    <property type="entry name" value="SUCCINATE_FUMARATE MITOCHONDRIAL TRANSPORTER"/>
    <property type="match status" value="1"/>
</dbReference>
<feature type="compositionally biased region" description="Basic and acidic residues" evidence="11">
    <location>
        <begin position="53"/>
        <end position="62"/>
    </location>
</feature>
<dbReference type="PANTHER" id="PTHR45788">
    <property type="entry name" value="SUCCINATE/FUMARATE MITOCHONDRIAL TRANSPORTER-RELATED"/>
    <property type="match status" value="1"/>
</dbReference>
<dbReference type="InterPro" id="IPR018108">
    <property type="entry name" value="MCP_transmembrane"/>
</dbReference>
<evidence type="ECO:0000256" key="6">
    <source>
        <dbReference type="ARBA" id="ARBA00022989"/>
    </source>
</evidence>
<organism evidence="12 13">
    <name type="scientific">Colocasia esculenta</name>
    <name type="common">Wild taro</name>
    <name type="synonym">Arum esculentum</name>
    <dbReference type="NCBI Taxonomy" id="4460"/>
    <lineage>
        <taxon>Eukaryota</taxon>
        <taxon>Viridiplantae</taxon>
        <taxon>Streptophyta</taxon>
        <taxon>Embryophyta</taxon>
        <taxon>Tracheophyta</taxon>
        <taxon>Spermatophyta</taxon>
        <taxon>Magnoliopsida</taxon>
        <taxon>Liliopsida</taxon>
        <taxon>Araceae</taxon>
        <taxon>Aroideae</taxon>
        <taxon>Colocasieae</taxon>
        <taxon>Colocasia</taxon>
    </lineage>
</organism>
<evidence type="ECO:0000256" key="9">
    <source>
        <dbReference type="PROSITE-ProRule" id="PRU00282"/>
    </source>
</evidence>
<keyword evidence="5" id="KW-0677">Repeat</keyword>
<dbReference type="OrthoDB" id="1924968at2759"/>
<gene>
    <name evidence="12" type="ORF">Taro_047930</name>
</gene>
<dbReference type="GO" id="GO:0005469">
    <property type="term" value="F:succinate:fumarate antiporter activity"/>
    <property type="evidence" value="ECO:0007669"/>
    <property type="project" value="TreeGrafter"/>
</dbReference>
<feature type="compositionally biased region" description="Pro residues" evidence="11">
    <location>
        <begin position="28"/>
        <end position="39"/>
    </location>
</feature>
<feature type="region of interest" description="Disordered" evidence="11">
    <location>
        <begin position="23"/>
        <end position="65"/>
    </location>
</feature>
<evidence type="ECO:0000313" key="12">
    <source>
        <dbReference type="EMBL" id="MQM14993.1"/>
    </source>
</evidence>
<dbReference type="Proteomes" id="UP000652761">
    <property type="component" value="Unassembled WGS sequence"/>
</dbReference>
<dbReference type="InterPro" id="IPR023395">
    <property type="entry name" value="MCP_dom_sf"/>
</dbReference>
<keyword evidence="8 9" id="KW-0472">Membrane</keyword>
<keyword evidence="7" id="KW-0496">Mitochondrion</keyword>
<name>A0A843WUB6_COLES</name>
<evidence type="ECO:0000256" key="10">
    <source>
        <dbReference type="RuleBase" id="RU000488"/>
    </source>
</evidence>
<dbReference type="InterPro" id="IPR049563">
    <property type="entry name" value="TXTP-like"/>
</dbReference>
<evidence type="ECO:0000256" key="4">
    <source>
        <dbReference type="ARBA" id="ARBA00022692"/>
    </source>
</evidence>
<evidence type="ECO:0000256" key="3">
    <source>
        <dbReference type="ARBA" id="ARBA00022448"/>
    </source>
</evidence>
<comment type="subcellular location">
    <subcellularLocation>
        <location evidence="1">Mitochondrion membrane</location>
        <topology evidence="1">Multi-pass membrane protein</topology>
    </subcellularLocation>
</comment>
<keyword evidence="13" id="KW-1185">Reference proteome</keyword>
<protein>
    <submittedName>
        <fullName evidence="12">Uncharacterized protein</fullName>
    </submittedName>
</protein>
<dbReference type="SUPFAM" id="SSF103506">
    <property type="entry name" value="Mitochondrial carrier"/>
    <property type="match status" value="1"/>
</dbReference>
<evidence type="ECO:0000256" key="5">
    <source>
        <dbReference type="ARBA" id="ARBA00022737"/>
    </source>
</evidence>
<sequence length="275" mass="29567">MRTVDDTCSHPCLVVLPEAKSLRDASALPPPSSPLPLPSPRCLSPPMAEEGGEGSRRDRRDPQGPAAAAAAVATTVRIPPYMKAVSGSMGGVVEACCLQPIDVIKTRLQLDRTGTYKGIVHCGSTVCRTEGVRALWKGLTPFATHLTLKYALRMGSNALFQSAFKDSETGVISQRGRLMSGFGAGVLEALVIVTPFEASFSCSPTHPPSRSISICFLNAVHGRPGDHSIDFDCGCKQRDGYHPRIHVDFSIIDFARLRGTHCLRDVWPFNGLGLK</sequence>
<comment type="caution">
    <text evidence="12">The sequence shown here is derived from an EMBL/GenBank/DDBJ whole genome shotgun (WGS) entry which is preliminary data.</text>
</comment>
<reference evidence="12" key="1">
    <citation type="submission" date="2017-07" db="EMBL/GenBank/DDBJ databases">
        <title>Taro Niue Genome Assembly and Annotation.</title>
        <authorList>
            <person name="Atibalentja N."/>
            <person name="Keating K."/>
            <person name="Fields C.J."/>
        </authorList>
    </citation>
    <scope>NUCLEOTIDE SEQUENCE</scope>
    <source>
        <strain evidence="12">Niue_2</strain>
        <tissue evidence="12">Leaf</tissue>
    </source>
</reference>
<keyword evidence="6" id="KW-1133">Transmembrane helix</keyword>
<evidence type="ECO:0000256" key="1">
    <source>
        <dbReference type="ARBA" id="ARBA00004225"/>
    </source>
</evidence>
<evidence type="ECO:0000256" key="8">
    <source>
        <dbReference type="ARBA" id="ARBA00023136"/>
    </source>
</evidence>
<evidence type="ECO:0000256" key="11">
    <source>
        <dbReference type="SAM" id="MobiDB-lite"/>
    </source>
</evidence>
<dbReference type="Pfam" id="PF00153">
    <property type="entry name" value="Mito_carr"/>
    <property type="match status" value="1"/>
</dbReference>
<evidence type="ECO:0000256" key="7">
    <source>
        <dbReference type="ARBA" id="ARBA00023128"/>
    </source>
</evidence>
<keyword evidence="3 10" id="KW-0813">Transport</keyword>
<proteinExistence type="inferred from homology"/>